<protein>
    <submittedName>
        <fullName evidence="1">Uncharacterized protein</fullName>
    </submittedName>
</protein>
<dbReference type="AlphaFoldDB" id="A0A5B7HTW7"/>
<evidence type="ECO:0000313" key="2">
    <source>
        <dbReference type="Proteomes" id="UP000324222"/>
    </source>
</evidence>
<gene>
    <name evidence="1" type="ORF">E2C01_067547</name>
</gene>
<dbReference type="Proteomes" id="UP000324222">
    <property type="component" value="Unassembled WGS sequence"/>
</dbReference>
<name>A0A5B7HTW7_PORTR</name>
<reference evidence="1 2" key="1">
    <citation type="submission" date="2019-05" db="EMBL/GenBank/DDBJ databases">
        <title>Another draft genome of Portunus trituberculatus and its Hox gene families provides insights of decapod evolution.</title>
        <authorList>
            <person name="Jeong J.-H."/>
            <person name="Song I."/>
            <person name="Kim S."/>
            <person name="Choi T."/>
            <person name="Kim D."/>
            <person name="Ryu S."/>
            <person name="Kim W."/>
        </authorList>
    </citation>
    <scope>NUCLEOTIDE SEQUENCE [LARGE SCALE GENOMIC DNA]</scope>
    <source>
        <tissue evidence="1">Muscle</tissue>
    </source>
</reference>
<dbReference type="EMBL" id="VSRR010036368">
    <property type="protein sequence ID" value="MPC73225.1"/>
    <property type="molecule type" value="Genomic_DNA"/>
</dbReference>
<keyword evidence="2" id="KW-1185">Reference proteome</keyword>
<sequence length="59" mass="6786">MVVGAWWWKERIQCFMATDPVTWDLSDLTDQSRRTRETRNKAPVAAAANLFHQQEAGHG</sequence>
<comment type="caution">
    <text evidence="1">The sequence shown here is derived from an EMBL/GenBank/DDBJ whole genome shotgun (WGS) entry which is preliminary data.</text>
</comment>
<organism evidence="1 2">
    <name type="scientific">Portunus trituberculatus</name>
    <name type="common">Swimming crab</name>
    <name type="synonym">Neptunus trituberculatus</name>
    <dbReference type="NCBI Taxonomy" id="210409"/>
    <lineage>
        <taxon>Eukaryota</taxon>
        <taxon>Metazoa</taxon>
        <taxon>Ecdysozoa</taxon>
        <taxon>Arthropoda</taxon>
        <taxon>Crustacea</taxon>
        <taxon>Multicrustacea</taxon>
        <taxon>Malacostraca</taxon>
        <taxon>Eumalacostraca</taxon>
        <taxon>Eucarida</taxon>
        <taxon>Decapoda</taxon>
        <taxon>Pleocyemata</taxon>
        <taxon>Brachyura</taxon>
        <taxon>Eubrachyura</taxon>
        <taxon>Portunoidea</taxon>
        <taxon>Portunidae</taxon>
        <taxon>Portuninae</taxon>
        <taxon>Portunus</taxon>
    </lineage>
</organism>
<proteinExistence type="predicted"/>
<evidence type="ECO:0000313" key="1">
    <source>
        <dbReference type="EMBL" id="MPC73225.1"/>
    </source>
</evidence>
<accession>A0A5B7HTW7</accession>